<dbReference type="InterPro" id="IPR020094">
    <property type="entry name" value="TruA/RsuA/RluB/E/F_N"/>
</dbReference>
<dbReference type="CDD" id="cd02570">
    <property type="entry name" value="PseudoU_synth_EcTruA"/>
    <property type="match status" value="1"/>
</dbReference>
<evidence type="ECO:0000313" key="10">
    <source>
        <dbReference type="Proteomes" id="UP000555448"/>
    </source>
</evidence>
<dbReference type="Proteomes" id="UP000555448">
    <property type="component" value="Unassembled WGS sequence"/>
</dbReference>
<dbReference type="RefSeq" id="WP_184245254.1">
    <property type="nucleotide sequence ID" value="NZ_JACHLR010000009.1"/>
</dbReference>
<dbReference type="HAMAP" id="MF_00171">
    <property type="entry name" value="TruA"/>
    <property type="match status" value="1"/>
</dbReference>
<feature type="binding site" evidence="4 6">
    <location>
        <position position="111"/>
    </location>
    <ligand>
        <name>substrate</name>
    </ligand>
</feature>
<accession>A0A7W7KA60</accession>
<organism evidence="9 10">
    <name type="scientific">Novosphingobium chloroacetimidivorans</name>
    <dbReference type="NCBI Taxonomy" id="1428314"/>
    <lineage>
        <taxon>Bacteria</taxon>
        <taxon>Pseudomonadati</taxon>
        <taxon>Pseudomonadota</taxon>
        <taxon>Alphaproteobacteria</taxon>
        <taxon>Sphingomonadales</taxon>
        <taxon>Sphingomonadaceae</taxon>
        <taxon>Novosphingobium</taxon>
    </lineage>
</organism>
<dbReference type="Pfam" id="PF01416">
    <property type="entry name" value="PseudoU_synth_1"/>
    <property type="match status" value="2"/>
</dbReference>
<reference evidence="9 10" key="1">
    <citation type="submission" date="2020-08" db="EMBL/GenBank/DDBJ databases">
        <title>Functional genomics of gut bacteria from endangered species of beetles.</title>
        <authorList>
            <person name="Carlos-Shanley C."/>
        </authorList>
    </citation>
    <scope>NUCLEOTIDE SEQUENCE [LARGE SCALE GENOMIC DNA]</scope>
    <source>
        <strain evidence="9 10">S00245</strain>
    </source>
</reference>
<sequence>MTRFALTLEFDGAPFMGLQRQAHGPSVQQTVEEAVQAVTGEQVVMHAAGRTDAGVHATGMRAHVDVVKEIAPFRLMEAINALMRPAPVAVLACEVVPDDWHARFSCVGRAYEYRIVNRRAPLTLERGKAWLVPQPLDAEAMDRAAQALVGLHDFTTFRSVHCQARSPIKTVDRLAVRREGERVLIEAAARSFLHHQVRSMVGCLALVGMGRWEEARLADALAARDRNRLGLNAPPDGLTFVSATYSSGPEHTELA</sequence>
<dbReference type="AlphaFoldDB" id="A0A7W7KA60"/>
<proteinExistence type="inferred from homology"/>
<dbReference type="GO" id="GO:0160147">
    <property type="term" value="F:tRNA pseudouridine(38-40) synthase activity"/>
    <property type="evidence" value="ECO:0007669"/>
    <property type="project" value="UniProtKB-EC"/>
</dbReference>
<evidence type="ECO:0000256" key="3">
    <source>
        <dbReference type="ARBA" id="ARBA00023235"/>
    </source>
</evidence>
<feature type="domain" description="Pseudouridine synthase I TruA alpha/beta" evidence="8">
    <location>
        <begin position="144"/>
        <end position="245"/>
    </location>
</feature>
<comment type="catalytic activity">
    <reaction evidence="4 7">
        <text>uridine(38/39/40) in tRNA = pseudouridine(38/39/40) in tRNA</text>
        <dbReference type="Rhea" id="RHEA:22376"/>
        <dbReference type="Rhea" id="RHEA-COMP:10085"/>
        <dbReference type="Rhea" id="RHEA-COMP:10087"/>
        <dbReference type="ChEBI" id="CHEBI:65314"/>
        <dbReference type="ChEBI" id="CHEBI:65315"/>
        <dbReference type="EC" id="5.4.99.12"/>
    </reaction>
</comment>
<comment type="caution">
    <text evidence="4">Lacks conserved residue(s) required for the propagation of feature annotation.</text>
</comment>
<dbReference type="InterPro" id="IPR001406">
    <property type="entry name" value="PsdUridine_synth_TruA"/>
</dbReference>
<comment type="subunit">
    <text evidence="4">Homodimer.</text>
</comment>
<dbReference type="EC" id="5.4.99.12" evidence="4"/>
<evidence type="ECO:0000256" key="6">
    <source>
        <dbReference type="PIRSR" id="PIRSR001430-2"/>
    </source>
</evidence>
<evidence type="ECO:0000256" key="5">
    <source>
        <dbReference type="PIRSR" id="PIRSR001430-1"/>
    </source>
</evidence>
<dbReference type="NCBIfam" id="TIGR00071">
    <property type="entry name" value="hisT_truA"/>
    <property type="match status" value="1"/>
</dbReference>
<evidence type="ECO:0000256" key="1">
    <source>
        <dbReference type="ARBA" id="ARBA00009375"/>
    </source>
</evidence>
<keyword evidence="2 4" id="KW-0819">tRNA processing</keyword>
<dbReference type="EMBL" id="JACHLR010000009">
    <property type="protein sequence ID" value="MBB4859031.1"/>
    <property type="molecule type" value="Genomic_DNA"/>
</dbReference>
<evidence type="ECO:0000313" key="9">
    <source>
        <dbReference type="EMBL" id="MBB4859031.1"/>
    </source>
</evidence>
<feature type="domain" description="Pseudouridine synthase I TruA alpha/beta" evidence="8">
    <location>
        <begin position="9"/>
        <end position="104"/>
    </location>
</feature>
<dbReference type="Gene3D" id="3.30.70.580">
    <property type="entry name" value="Pseudouridine synthase I, catalytic domain, N-terminal subdomain"/>
    <property type="match status" value="1"/>
</dbReference>
<evidence type="ECO:0000259" key="8">
    <source>
        <dbReference type="Pfam" id="PF01416"/>
    </source>
</evidence>
<feature type="active site" description="Nucleophile" evidence="4 5">
    <location>
        <position position="52"/>
    </location>
</feature>
<dbReference type="PANTHER" id="PTHR11142:SF0">
    <property type="entry name" value="TRNA PSEUDOURIDINE SYNTHASE-LIKE 1"/>
    <property type="match status" value="1"/>
</dbReference>
<dbReference type="PIRSF" id="PIRSF001430">
    <property type="entry name" value="tRNA_psdUrid_synth"/>
    <property type="match status" value="1"/>
</dbReference>
<comment type="function">
    <text evidence="4">Formation of pseudouridine at positions 38, 39 and 40 in the anticodon stem and loop of transfer RNAs.</text>
</comment>
<evidence type="ECO:0000256" key="7">
    <source>
        <dbReference type="RuleBase" id="RU003792"/>
    </source>
</evidence>
<dbReference type="InterPro" id="IPR020103">
    <property type="entry name" value="PsdUridine_synth_cat_dom_sf"/>
</dbReference>
<dbReference type="InterPro" id="IPR020097">
    <property type="entry name" value="PsdUridine_synth_TruA_a/b_dom"/>
</dbReference>
<keyword evidence="10" id="KW-1185">Reference proteome</keyword>
<dbReference type="PANTHER" id="PTHR11142">
    <property type="entry name" value="PSEUDOURIDYLATE SYNTHASE"/>
    <property type="match status" value="1"/>
</dbReference>
<comment type="similarity">
    <text evidence="1 4 7">Belongs to the tRNA pseudouridine synthase TruA family.</text>
</comment>
<protein>
    <recommendedName>
        <fullName evidence="4">tRNA pseudouridine synthase A</fullName>
        <ecNumber evidence="4">5.4.99.12</ecNumber>
    </recommendedName>
    <alternativeName>
        <fullName evidence="4">tRNA pseudouridine(38-40) synthase</fullName>
    </alternativeName>
    <alternativeName>
        <fullName evidence="4">tRNA pseudouridylate synthase I</fullName>
    </alternativeName>
    <alternativeName>
        <fullName evidence="4">tRNA-uridine isomerase I</fullName>
    </alternativeName>
</protein>
<dbReference type="SUPFAM" id="SSF55120">
    <property type="entry name" value="Pseudouridine synthase"/>
    <property type="match status" value="1"/>
</dbReference>
<dbReference type="Gene3D" id="3.30.70.660">
    <property type="entry name" value="Pseudouridine synthase I, catalytic domain, C-terminal subdomain"/>
    <property type="match status" value="1"/>
</dbReference>
<dbReference type="GO" id="GO:0003723">
    <property type="term" value="F:RNA binding"/>
    <property type="evidence" value="ECO:0007669"/>
    <property type="project" value="InterPro"/>
</dbReference>
<dbReference type="GO" id="GO:0031119">
    <property type="term" value="P:tRNA pseudouridine synthesis"/>
    <property type="evidence" value="ECO:0007669"/>
    <property type="project" value="UniProtKB-UniRule"/>
</dbReference>
<dbReference type="InterPro" id="IPR020095">
    <property type="entry name" value="PsdUridine_synth_TruA_C"/>
</dbReference>
<dbReference type="FunFam" id="3.30.70.580:FF:000001">
    <property type="entry name" value="tRNA pseudouridine synthase A"/>
    <property type="match status" value="1"/>
</dbReference>
<name>A0A7W7KA60_9SPHN</name>
<evidence type="ECO:0000256" key="2">
    <source>
        <dbReference type="ARBA" id="ARBA00022694"/>
    </source>
</evidence>
<keyword evidence="3 4" id="KW-0413">Isomerase</keyword>
<gene>
    <name evidence="4" type="primary">truA</name>
    <name evidence="9" type="ORF">HNO88_002357</name>
</gene>
<comment type="caution">
    <text evidence="9">The sequence shown here is derived from an EMBL/GenBank/DDBJ whole genome shotgun (WGS) entry which is preliminary data.</text>
</comment>
<evidence type="ECO:0000256" key="4">
    <source>
        <dbReference type="HAMAP-Rule" id="MF_00171"/>
    </source>
</evidence>